<dbReference type="Proteomes" id="UP001176940">
    <property type="component" value="Unassembled WGS sequence"/>
</dbReference>
<sequence length="189" mass="21699">MTNKFSDRGYPLSALQKASQDTSQRVENSKRVAFVTTYHPYTNFFKKCILEHWPILGKAYPSVPEFSLPPLLCYKRPQNIKDMLVRADIGSTRMVQRQSLLATQKCGTFPCLHCPQCSNITKENTFSHPRSGKLFHIKVRYVGETTQHIRDRISQHRSTIRCQRTLLPVPAHFISAGHTVAQLRFQIPS</sequence>
<dbReference type="EMBL" id="CAUEEQ010026425">
    <property type="protein sequence ID" value="CAJ0947124.1"/>
    <property type="molecule type" value="Genomic_DNA"/>
</dbReference>
<dbReference type="PANTHER" id="PTHR21301">
    <property type="entry name" value="REVERSE TRANSCRIPTASE"/>
    <property type="match status" value="1"/>
</dbReference>
<reference evidence="1" key="1">
    <citation type="submission" date="2023-07" db="EMBL/GenBank/DDBJ databases">
        <authorList>
            <person name="Stuckert A."/>
        </authorList>
    </citation>
    <scope>NUCLEOTIDE SEQUENCE</scope>
</reference>
<comment type="caution">
    <text evidence="1">The sequence shown here is derived from an EMBL/GenBank/DDBJ whole genome shotgun (WGS) entry which is preliminary data.</text>
</comment>
<accession>A0ABN9LRX9</accession>
<name>A0ABN9LRX9_9NEOB</name>
<organism evidence="1 2">
    <name type="scientific">Ranitomeya imitator</name>
    <name type="common">mimic poison frog</name>
    <dbReference type="NCBI Taxonomy" id="111125"/>
    <lineage>
        <taxon>Eukaryota</taxon>
        <taxon>Metazoa</taxon>
        <taxon>Chordata</taxon>
        <taxon>Craniata</taxon>
        <taxon>Vertebrata</taxon>
        <taxon>Euteleostomi</taxon>
        <taxon>Amphibia</taxon>
        <taxon>Batrachia</taxon>
        <taxon>Anura</taxon>
        <taxon>Neobatrachia</taxon>
        <taxon>Hyloidea</taxon>
        <taxon>Dendrobatidae</taxon>
        <taxon>Dendrobatinae</taxon>
        <taxon>Ranitomeya</taxon>
    </lineage>
</organism>
<proteinExistence type="predicted"/>
<keyword evidence="2" id="KW-1185">Reference proteome</keyword>
<evidence type="ECO:0000313" key="2">
    <source>
        <dbReference type="Proteomes" id="UP001176940"/>
    </source>
</evidence>
<dbReference type="PANTHER" id="PTHR21301:SF12">
    <property type="match status" value="1"/>
</dbReference>
<evidence type="ECO:0000313" key="1">
    <source>
        <dbReference type="EMBL" id="CAJ0947124.1"/>
    </source>
</evidence>
<evidence type="ECO:0008006" key="3">
    <source>
        <dbReference type="Google" id="ProtNLM"/>
    </source>
</evidence>
<gene>
    <name evidence="1" type="ORF">RIMI_LOCUS11588261</name>
</gene>
<protein>
    <recommendedName>
        <fullName evidence="3">Ribosomal protein S10</fullName>
    </recommendedName>
</protein>